<keyword evidence="3" id="KW-0235">DNA replication</keyword>
<evidence type="ECO:0000256" key="4">
    <source>
        <dbReference type="ARBA" id="ARBA00022722"/>
    </source>
</evidence>
<dbReference type="InterPro" id="IPR036397">
    <property type="entry name" value="RNaseH_sf"/>
</dbReference>
<comment type="caution">
    <text evidence="9">The sequence shown here is derived from an EMBL/GenBank/DDBJ whole genome shotgun (WGS) entry which is preliminary data.</text>
</comment>
<evidence type="ECO:0000256" key="1">
    <source>
        <dbReference type="ARBA" id="ARBA00022679"/>
    </source>
</evidence>
<evidence type="ECO:0000256" key="6">
    <source>
        <dbReference type="ARBA" id="ARBA00022932"/>
    </source>
</evidence>
<dbReference type="EMBL" id="JQBS01000001">
    <property type="protein sequence ID" value="KRN57979.1"/>
    <property type="molecule type" value="Genomic_DNA"/>
</dbReference>
<gene>
    <name evidence="9" type="ORF">IV74_GL001237</name>
</gene>
<keyword evidence="5" id="KW-0269">Exonuclease</keyword>
<dbReference type="GO" id="GO:0003887">
    <property type="term" value="F:DNA-directed DNA polymerase activity"/>
    <property type="evidence" value="ECO:0007669"/>
    <property type="project" value="UniProtKB-KW"/>
</dbReference>
<evidence type="ECO:0000313" key="9">
    <source>
        <dbReference type="EMBL" id="KRN57979.1"/>
    </source>
</evidence>
<accession>A0A0R2HZL7</accession>
<dbReference type="AlphaFoldDB" id="A0A0R2HZL7"/>
<evidence type="ECO:0000256" key="5">
    <source>
        <dbReference type="ARBA" id="ARBA00022839"/>
    </source>
</evidence>
<keyword evidence="2" id="KW-0548">Nucleotidyltransferase</keyword>
<name>A0A0R2HZL7_CARDV</name>
<dbReference type="PANTHER" id="PTHR30231">
    <property type="entry name" value="DNA POLYMERASE III SUBUNIT EPSILON"/>
    <property type="match status" value="1"/>
</dbReference>
<dbReference type="Pfam" id="PF00929">
    <property type="entry name" value="RNase_T"/>
    <property type="match status" value="1"/>
</dbReference>
<dbReference type="SUPFAM" id="SSF53098">
    <property type="entry name" value="Ribonuclease H-like"/>
    <property type="match status" value="1"/>
</dbReference>
<keyword evidence="4" id="KW-0540">Nuclease</keyword>
<dbReference type="Proteomes" id="UP000051658">
    <property type="component" value="Unassembled WGS sequence"/>
</dbReference>
<dbReference type="GO" id="GO:0003676">
    <property type="term" value="F:nucleic acid binding"/>
    <property type="evidence" value="ECO:0007669"/>
    <property type="project" value="InterPro"/>
</dbReference>
<keyword evidence="1" id="KW-0808">Transferase</keyword>
<dbReference type="GO" id="GO:0008408">
    <property type="term" value="F:3'-5' exonuclease activity"/>
    <property type="evidence" value="ECO:0007669"/>
    <property type="project" value="TreeGrafter"/>
</dbReference>
<protein>
    <recommendedName>
        <fullName evidence="7">DNA polymerase III polC-type</fullName>
    </recommendedName>
</protein>
<proteinExistence type="predicted"/>
<dbReference type="FunFam" id="3.30.420.10:FF:000045">
    <property type="entry name" value="3'-5' exonuclease DinG"/>
    <property type="match status" value="1"/>
</dbReference>
<dbReference type="GO" id="GO:0005829">
    <property type="term" value="C:cytosol"/>
    <property type="evidence" value="ECO:0007669"/>
    <property type="project" value="TreeGrafter"/>
</dbReference>
<keyword evidence="6" id="KW-0239">DNA-directed DNA polymerase</keyword>
<dbReference type="GO" id="GO:0006260">
    <property type="term" value="P:DNA replication"/>
    <property type="evidence" value="ECO:0007669"/>
    <property type="project" value="UniProtKB-KW"/>
</dbReference>
<dbReference type="PANTHER" id="PTHR30231:SF42">
    <property type="entry name" value="EXONUCLEASE"/>
    <property type="match status" value="1"/>
</dbReference>
<keyword evidence="10" id="KW-1185">Reference proteome</keyword>
<dbReference type="Gene3D" id="3.30.420.10">
    <property type="entry name" value="Ribonuclease H-like superfamily/Ribonuclease H"/>
    <property type="match status" value="1"/>
</dbReference>
<dbReference type="SMART" id="SM00479">
    <property type="entry name" value="EXOIII"/>
    <property type="match status" value="1"/>
</dbReference>
<dbReference type="InterPro" id="IPR012337">
    <property type="entry name" value="RNaseH-like_sf"/>
</dbReference>
<evidence type="ECO:0000259" key="8">
    <source>
        <dbReference type="SMART" id="SM00479"/>
    </source>
</evidence>
<dbReference type="InterPro" id="IPR013520">
    <property type="entry name" value="Ribonucl_H"/>
</dbReference>
<evidence type="ECO:0000313" key="10">
    <source>
        <dbReference type="Proteomes" id="UP000051658"/>
    </source>
</evidence>
<dbReference type="eggNOG" id="COG0847">
    <property type="taxonomic scope" value="Bacteria"/>
</dbReference>
<dbReference type="CDD" id="cd06130">
    <property type="entry name" value="DNA_pol_III_epsilon_like"/>
    <property type="match status" value="1"/>
</dbReference>
<keyword evidence="5" id="KW-0378">Hydrolase</keyword>
<reference evidence="9 10" key="1">
    <citation type="journal article" date="2015" name="Genome Announc.">
        <title>Expanding the biotechnology potential of lactobacilli through comparative genomics of 213 strains and associated genera.</title>
        <authorList>
            <person name="Sun Z."/>
            <person name="Harris H.M."/>
            <person name="McCann A."/>
            <person name="Guo C."/>
            <person name="Argimon S."/>
            <person name="Zhang W."/>
            <person name="Yang X."/>
            <person name="Jeffery I.B."/>
            <person name="Cooney J.C."/>
            <person name="Kagawa T.F."/>
            <person name="Liu W."/>
            <person name="Song Y."/>
            <person name="Salvetti E."/>
            <person name="Wrobel A."/>
            <person name="Rasinkangas P."/>
            <person name="Parkhill J."/>
            <person name="Rea M.C."/>
            <person name="O'Sullivan O."/>
            <person name="Ritari J."/>
            <person name="Douillard F.P."/>
            <person name="Paul Ross R."/>
            <person name="Yang R."/>
            <person name="Briner A.E."/>
            <person name="Felis G.E."/>
            <person name="de Vos W.M."/>
            <person name="Barrangou R."/>
            <person name="Klaenhammer T.R."/>
            <person name="Caufield P.W."/>
            <person name="Cui Y."/>
            <person name="Zhang H."/>
            <person name="O'Toole P.W."/>
        </authorList>
    </citation>
    <scope>NUCLEOTIDE SEQUENCE [LARGE SCALE GENOMIC DNA]</scope>
    <source>
        <strain evidence="9 10">DSM 20623</strain>
    </source>
</reference>
<organism evidence="9 10">
    <name type="scientific">Carnobacterium divergens DSM 20623</name>
    <dbReference type="NCBI Taxonomy" id="1449336"/>
    <lineage>
        <taxon>Bacteria</taxon>
        <taxon>Bacillati</taxon>
        <taxon>Bacillota</taxon>
        <taxon>Bacilli</taxon>
        <taxon>Lactobacillales</taxon>
        <taxon>Carnobacteriaceae</taxon>
        <taxon>Carnobacterium</taxon>
    </lineage>
</organism>
<feature type="domain" description="Exonuclease" evidence="8">
    <location>
        <begin position="12"/>
        <end position="177"/>
    </location>
</feature>
<dbReference type="PATRIC" id="fig|1449336.4.peg.1263"/>
<evidence type="ECO:0000256" key="7">
    <source>
        <dbReference type="ARBA" id="ARBA00070925"/>
    </source>
</evidence>
<evidence type="ECO:0000256" key="2">
    <source>
        <dbReference type="ARBA" id="ARBA00022695"/>
    </source>
</evidence>
<evidence type="ECO:0000256" key="3">
    <source>
        <dbReference type="ARBA" id="ARBA00022705"/>
    </source>
</evidence>
<sequence length="187" mass="21635">MKETCFEVKKMNFVALDFETANHERHSACSVALTVVRNSQIVDNYYTLIKPETPFFWRNVQVHGIHERDVANAPNFAKVWDDMKPCFKENKLIVAHNLPFDQGVLNGCLDYYEIERPHFQTLCTVQSSRRLLTELPNHKLNTVCDHFGINLENHHYALDDSNACATILLHLENNFGTEPLKKLVKHV</sequence>